<organism evidence="3 4">
    <name type="scientific">Crassaminicella thermophila</name>
    <dbReference type="NCBI Taxonomy" id="2599308"/>
    <lineage>
        <taxon>Bacteria</taxon>
        <taxon>Bacillati</taxon>
        <taxon>Bacillota</taxon>
        <taxon>Clostridia</taxon>
        <taxon>Eubacteriales</taxon>
        <taxon>Clostridiaceae</taxon>
        <taxon>Crassaminicella</taxon>
    </lineage>
</organism>
<evidence type="ECO:0000313" key="3">
    <source>
        <dbReference type="EMBL" id="QEK11709.1"/>
    </source>
</evidence>
<evidence type="ECO:0000313" key="4">
    <source>
        <dbReference type="Proteomes" id="UP000324646"/>
    </source>
</evidence>
<dbReference type="OrthoDB" id="9811208at2"/>
<evidence type="ECO:0000256" key="1">
    <source>
        <dbReference type="SAM" id="MobiDB-lite"/>
    </source>
</evidence>
<proteinExistence type="predicted"/>
<feature type="region of interest" description="Disordered" evidence="1">
    <location>
        <begin position="1"/>
        <end position="21"/>
    </location>
</feature>
<dbReference type="PROSITE" id="PS50943">
    <property type="entry name" value="HTH_CROC1"/>
    <property type="match status" value="1"/>
</dbReference>
<gene>
    <name evidence="3" type="ORF">FQB35_04655</name>
</gene>
<dbReference type="EMBL" id="CP042243">
    <property type="protein sequence ID" value="QEK11709.1"/>
    <property type="molecule type" value="Genomic_DNA"/>
</dbReference>
<dbReference type="RefSeq" id="WP_148808864.1">
    <property type="nucleotide sequence ID" value="NZ_CP042243.1"/>
</dbReference>
<dbReference type="Proteomes" id="UP000324646">
    <property type="component" value="Chromosome"/>
</dbReference>
<dbReference type="KEGG" id="crs:FQB35_04655"/>
<dbReference type="Pfam" id="PF13443">
    <property type="entry name" value="HTH_26"/>
    <property type="match status" value="1"/>
</dbReference>
<sequence length="66" mass="7396">MAFKKVLEDNNVSGYRLSKDTGIPQQTISDYVSGKKNFNSMKIGVAKKIADYLGMTLDELYEKSTD</sequence>
<dbReference type="SMART" id="SM00530">
    <property type="entry name" value="HTH_XRE"/>
    <property type="match status" value="1"/>
</dbReference>
<reference evidence="3 4" key="1">
    <citation type="submission" date="2019-07" db="EMBL/GenBank/DDBJ databases">
        <title>Complete genome of Crassaminicella thermophila SY095.</title>
        <authorList>
            <person name="Li X."/>
        </authorList>
    </citation>
    <scope>NUCLEOTIDE SEQUENCE [LARGE SCALE GENOMIC DNA]</scope>
    <source>
        <strain evidence="3 4">SY095</strain>
    </source>
</reference>
<feature type="domain" description="HTH cro/C1-type" evidence="2">
    <location>
        <begin position="17"/>
        <end position="60"/>
    </location>
</feature>
<dbReference type="InterPro" id="IPR010982">
    <property type="entry name" value="Lambda_DNA-bd_dom_sf"/>
</dbReference>
<dbReference type="CDD" id="cd00093">
    <property type="entry name" value="HTH_XRE"/>
    <property type="match status" value="1"/>
</dbReference>
<dbReference type="InterPro" id="IPR001387">
    <property type="entry name" value="Cro/C1-type_HTH"/>
</dbReference>
<name>A0A5C0SFM2_CRATE</name>
<evidence type="ECO:0000259" key="2">
    <source>
        <dbReference type="PROSITE" id="PS50943"/>
    </source>
</evidence>
<dbReference type="Gene3D" id="1.10.260.40">
    <property type="entry name" value="lambda repressor-like DNA-binding domains"/>
    <property type="match status" value="1"/>
</dbReference>
<dbReference type="SUPFAM" id="SSF47413">
    <property type="entry name" value="lambda repressor-like DNA-binding domains"/>
    <property type="match status" value="1"/>
</dbReference>
<keyword evidence="4" id="KW-1185">Reference proteome</keyword>
<accession>A0A5C0SFM2</accession>
<dbReference type="AlphaFoldDB" id="A0A5C0SFM2"/>
<dbReference type="GO" id="GO:0003677">
    <property type="term" value="F:DNA binding"/>
    <property type="evidence" value="ECO:0007669"/>
    <property type="project" value="InterPro"/>
</dbReference>
<protein>
    <submittedName>
        <fullName evidence="3">Helix-turn-helix transcriptional regulator</fullName>
    </submittedName>
</protein>